<protein>
    <submittedName>
        <fullName evidence="3">Uncharacterized protein</fullName>
    </submittedName>
</protein>
<evidence type="ECO:0000256" key="1">
    <source>
        <dbReference type="SAM" id="MobiDB-lite"/>
    </source>
</evidence>
<dbReference type="GeneID" id="5889006"/>
<dbReference type="InParanoid" id="A9UTX9"/>
<keyword evidence="2" id="KW-0812">Transmembrane</keyword>
<keyword evidence="2" id="KW-1133">Transmembrane helix</keyword>
<dbReference type="AlphaFoldDB" id="A9UTX9"/>
<name>A9UTX9_MONBE</name>
<organism evidence="3 4">
    <name type="scientific">Monosiga brevicollis</name>
    <name type="common">Choanoflagellate</name>
    <dbReference type="NCBI Taxonomy" id="81824"/>
    <lineage>
        <taxon>Eukaryota</taxon>
        <taxon>Choanoflagellata</taxon>
        <taxon>Craspedida</taxon>
        <taxon>Salpingoecidae</taxon>
        <taxon>Monosiga</taxon>
    </lineage>
</organism>
<keyword evidence="2" id="KW-0472">Membrane</keyword>
<proteinExistence type="predicted"/>
<feature type="region of interest" description="Disordered" evidence="1">
    <location>
        <begin position="143"/>
        <end position="163"/>
    </location>
</feature>
<evidence type="ECO:0000313" key="3">
    <source>
        <dbReference type="EMBL" id="EDQ91571.1"/>
    </source>
</evidence>
<accession>A9UTX9</accession>
<feature type="compositionally biased region" description="Polar residues" evidence="1">
    <location>
        <begin position="149"/>
        <end position="163"/>
    </location>
</feature>
<keyword evidence="4" id="KW-1185">Reference proteome</keyword>
<gene>
    <name evidence="3" type="ORF">MONBRDRAFT_36235</name>
</gene>
<reference evidence="3 4" key="1">
    <citation type="journal article" date="2008" name="Nature">
        <title>The genome of the choanoflagellate Monosiga brevicollis and the origin of metazoans.</title>
        <authorList>
            <consortium name="JGI Sequencing"/>
            <person name="King N."/>
            <person name="Westbrook M.J."/>
            <person name="Young S.L."/>
            <person name="Kuo A."/>
            <person name="Abedin M."/>
            <person name="Chapman J."/>
            <person name="Fairclough S."/>
            <person name="Hellsten U."/>
            <person name="Isogai Y."/>
            <person name="Letunic I."/>
            <person name="Marr M."/>
            <person name="Pincus D."/>
            <person name="Putnam N."/>
            <person name="Rokas A."/>
            <person name="Wright K.J."/>
            <person name="Zuzow R."/>
            <person name="Dirks W."/>
            <person name="Good M."/>
            <person name="Goodstein D."/>
            <person name="Lemons D."/>
            <person name="Li W."/>
            <person name="Lyons J.B."/>
            <person name="Morris A."/>
            <person name="Nichols S."/>
            <person name="Richter D.J."/>
            <person name="Salamov A."/>
            <person name="Bork P."/>
            <person name="Lim W.A."/>
            <person name="Manning G."/>
            <person name="Miller W.T."/>
            <person name="McGinnis W."/>
            <person name="Shapiro H."/>
            <person name="Tjian R."/>
            <person name="Grigoriev I.V."/>
            <person name="Rokhsar D."/>
        </authorList>
    </citation>
    <scope>NUCLEOTIDE SEQUENCE [LARGE SCALE GENOMIC DNA]</scope>
    <source>
        <strain evidence="4">MX1 / ATCC 50154</strain>
    </source>
</reference>
<sequence>MYTQAAVMPRLQLRTQDATLAKAMSFGLLWLIAASLSSPMMANAATINDECAMPTETTALADPDGFKEECDTTCNEYFSTALGQEEKARYCRAACSLYVHTVSHDFCSCNCYTSVGLVNAEYIKACLTGCGLADEISGQAQAVEPTPTADPNPSTTNSGIDIQPATINSDYQRDCRDADAETLHMYFPSETATLRCGALIQAETCQRDVVRKLCAASCAACLTTPAPTTPASTTPETESGLDTAHASWSDVRLALEMICLALLCISLIVIVVLYRRLRSERRQLVALPAEKEPSAKKSMEMGFVSRTLNEADLDAAGDYVFDAHYSLSEALHRLEPVQNPHYAPPSSHAMRASQSEDYWMIQGGSLYQAPTAESESMV</sequence>
<evidence type="ECO:0000313" key="4">
    <source>
        <dbReference type="Proteomes" id="UP000001357"/>
    </source>
</evidence>
<feature type="transmembrane region" description="Helical" evidence="2">
    <location>
        <begin position="253"/>
        <end position="274"/>
    </location>
</feature>
<dbReference type="EMBL" id="CH991545">
    <property type="protein sequence ID" value="EDQ91571.1"/>
    <property type="molecule type" value="Genomic_DNA"/>
</dbReference>
<dbReference type="RefSeq" id="XP_001743993.1">
    <property type="nucleotide sequence ID" value="XM_001743941.1"/>
</dbReference>
<dbReference type="Proteomes" id="UP000001357">
    <property type="component" value="Unassembled WGS sequence"/>
</dbReference>
<dbReference type="KEGG" id="mbr:MONBRDRAFT_36235"/>
<evidence type="ECO:0000256" key="2">
    <source>
        <dbReference type="SAM" id="Phobius"/>
    </source>
</evidence>